<gene>
    <name evidence="3" type="ORF">MACH26_06860</name>
</gene>
<evidence type="ECO:0000256" key="1">
    <source>
        <dbReference type="SAM" id="Phobius"/>
    </source>
</evidence>
<dbReference type="EMBL" id="AP027272">
    <property type="protein sequence ID" value="BDX05165.1"/>
    <property type="molecule type" value="Genomic_DNA"/>
</dbReference>
<evidence type="ECO:0000256" key="2">
    <source>
        <dbReference type="SAM" id="SignalP"/>
    </source>
</evidence>
<keyword evidence="1" id="KW-1133">Transmembrane helix</keyword>
<keyword evidence="1" id="KW-0812">Transmembrane</keyword>
<evidence type="ECO:0000313" key="4">
    <source>
        <dbReference type="Proteomes" id="UP001333710"/>
    </source>
</evidence>
<reference evidence="3" key="1">
    <citation type="submission" date="2023-01" db="EMBL/GenBank/DDBJ databases">
        <title>Complete genome sequence of Planctobacterium marinum strain Dej080120_11.</title>
        <authorList>
            <person name="Ueki S."/>
            <person name="Maruyama F."/>
        </authorList>
    </citation>
    <scope>NUCLEOTIDE SEQUENCE</scope>
    <source>
        <strain evidence="3">Dej080120_11</strain>
    </source>
</reference>
<keyword evidence="4" id="KW-1185">Reference proteome</keyword>
<protein>
    <submittedName>
        <fullName evidence="3">Uncharacterized protein</fullName>
    </submittedName>
</protein>
<organism evidence="3 4">
    <name type="scientific">Planctobacterium marinum</name>
    <dbReference type="NCBI Taxonomy" id="1631968"/>
    <lineage>
        <taxon>Bacteria</taxon>
        <taxon>Pseudomonadati</taxon>
        <taxon>Pseudomonadota</taxon>
        <taxon>Gammaproteobacteria</taxon>
        <taxon>Alteromonadales</taxon>
        <taxon>Alteromonadaceae</taxon>
        <taxon>Planctobacterium</taxon>
    </lineage>
</organism>
<keyword evidence="1" id="KW-0472">Membrane</keyword>
<name>A0AA48KT96_9ALTE</name>
<feature type="transmembrane region" description="Helical" evidence="1">
    <location>
        <begin position="32"/>
        <end position="52"/>
    </location>
</feature>
<dbReference type="KEGG" id="pmaw:MACH26_06860"/>
<dbReference type="Proteomes" id="UP001333710">
    <property type="component" value="Chromosome"/>
</dbReference>
<dbReference type="RefSeq" id="WP_338291131.1">
    <property type="nucleotide sequence ID" value="NZ_AP027272.1"/>
</dbReference>
<feature type="signal peptide" evidence="2">
    <location>
        <begin position="1"/>
        <end position="22"/>
    </location>
</feature>
<dbReference type="AlphaFoldDB" id="A0AA48KT96"/>
<sequence>MFLSLFMLSLAISLVSSSLALAQALSLQLARKVQLIHLVILLILNLTIVAIQQVFIDAEANIRIDLLVISGALAVQLISILLFKLYKSED</sequence>
<evidence type="ECO:0000313" key="3">
    <source>
        <dbReference type="EMBL" id="BDX05165.1"/>
    </source>
</evidence>
<accession>A0AA48KT96</accession>
<feature type="chain" id="PRO_5041273685" evidence="2">
    <location>
        <begin position="23"/>
        <end position="90"/>
    </location>
</feature>
<proteinExistence type="predicted"/>
<keyword evidence="2" id="KW-0732">Signal</keyword>
<feature type="transmembrane region" description="Helical" evidence="1">
    <location>
        <begin position="64"/>
        <end position="86"/>
    </location>
</feature>